<dbReference type="Gene3D" id="3.20.20.80">
    <property type="entry name" value="Glycosidases"/>
    <property type="match status" value="1"/>
</dbReference>
<dbReference type="SUPFAM" id="SSF51445">
    <property type="entry name" value="(Trans)glycosidases"/>
    <property type="match status" value="1"/>
</dbReference>
<evidence type="ECO:0000313" key="3">
    <source>
        <dbReference type="Proteomes" id="UP000481360"/>
    </source>
</evidence>
<dbReference type="Proteomes" id="UP000481360">
    <property type="component" value="Unassembled WGS sequence"/>
</dbReference>
<dbReference type="EMBL" id="JAAMPJ010000005">
    <property type="protein sequence ID" value="NGY61092.1"/>
    <property type="molecule type" value="Genomic_DNA"/>
</dbReference>
<dbReference type="RefSeq" id="WP_166047281.1">
    <property type="nucleotide sequence ID" value="NZ_JAAMPJ010000005.1"/>
</dbReference>
<name>A0A7C9VRF3_9PSEU</name>
<evidence type="ECO:0000313" key="2">
    <source>
        <dbReference type="EMBL" id="NGY61092.1"/>
    </source>
</evidence>
<protein>
    <submittedName>
        <fullName evidence="2">Cellulase family glycosylhydrolase</fullName>
    </submittedName>
</protein>
<keyword evidence="3" id="KW-1185">Reference proteome</keyword>
<accession>A0A7C9VRF3</accession>
<comment type="caution">
    <text evidence="2">The sequence shown here is derived from an EMBL/GenBank/DDBJ whole genome shotgun (WGS) entry which is preliminary data.</text>
</comment>
<proteinExistence type="predicted"/>
<sequence>MRFGVNYTPSTGWFHHWLDFSIDDVKADFESIAALGLDHVRVFPLWPVFQPNRGLVRPKAVEQLAQMLDAAHETGLDVQVDVLQGHLSSFDFYPSWVQTWHRRNIFTDPDVISGQRFYVRTLAEALRDKPNFLGFTLGNEVNLLTESNPCTPEQAAAWIDALLTECDSAAPGFPHVHSEYDAVWYESEHSFLPAHAANLGAMTTVHSWVFNGTAQRYGPMSTESVHHAEYLVELAKAHAEDVRRPVWLQEVGAAQPEISAEQAPEFAEQTLANVLTCANLWGVTWWCSHDVDRALVDFPEREYELGLLTTERKVKPLGEAIARIVRDAQHETQQSTPAVRTPITLHGDRPSWGPGGAFFEEWMTLARDGVRASIELG</sequence>
<dbReference type="AlphaFoldDB" id="A0A7C9VRF3"/>
<organism evidence="2 3">
    <name type="scientific">Lentzea alba</name>
    <dbReference type="NCBI Taxonomy" id="2714351"/>
    <lineage>
        <taxon>Bacteria</taxon>
        <taxon>Bacillati</taxon>
        <taxon>Actinomycetota</taxon>
        <taxon>Actinomycetes</taxon>
        <taxon>Pseudonocardiales</taxon>
        <taxon>Pseudonocardiaceae</taxon>
        <taxon>Lentzea</taxon>
    </lineage>
</organism>
<evidence type="ECO:0000256" key="1">
    <source>
        <dbReference type="SAM" id="MobiDB-lite"/>
    </source>
</evidence>
<feature type="region of interest" description="Disordered" evidence="1">
    <location>
        <begin position="328"/>
        <end position="347"/>
    </location>
</feature>
<gene>
    <name evidence="2" type="ORF">G7043_19350</name>
</gene>
<reference evidence="2 3" key="1">
    <citation type="submission" date="2020-03" db="EMBL/GenBank/DDBJ databases">
        <title>Isolation and identification of active actinomycetes.</title>
        <authorList>
            <person name="Sun X."/>
        </authorList>
    </citation>
    <scope>NUCLEOTIDE SEQUENCE [LARGE SCALE GENOMIC DNA]</scope>
    <source>
        <strain evidence="2 3">NEAU-D13</strain>
    </source>
</reference>
<dbReference type="GO" id="GO:0016787">
    <property type="term" value="F:hydrolase activity"/>
    <property type="evidence" value="ECO:0007669"/>
    <property type="project" value="UniProtKB-KW"/>
</dbReference>
<dbReference type="InterPro" id="IPR017853">
    <property type="entry name" value="GH"/>
</dbReference>
<keyword evidence="2" id="KW-0378">Hydrolase</keyword>